<accession>A0A7M7PCZ5</accession>
<dbReference type="Proteomes" id="UP000007110">
    <property type="component" value="Unassembled WGS sequence"/>
</dbReference>
<reference evidence="2" key="1">
    <citation type="submission" date="2015-02" db="EMBL/GenBank/DDBJ databases">
        <title>Genome sequencing for Strongylocentrotus purpuratus.</title>
        <authorList>
            <person name="Murali S."/>
            <person name="Liu Y."/>
            <person name="Vee V."/>
            <person name="English A."/>
            <person name="Wang M."/>
            <person name="Skinner E."/>
            <person name="Han Y."/>
            <person name="Muzny D.M."/>
            <person name="Worley K.C."/>
            <person name="Gibbs R.A."/>
        </authorList>
    </citation>
    <scope>NUCLEOTIDE SEQUENCE</scope>
</reference>
<sequence length="260" mass="29509">MSLPAFINIPEAEQAGELRSFLREKGADISETMSEEGLELDLEAVIDNVGVVWKLPDVNEIEGVFNSILSLLIYFPQETMEKLVPKFSEHITKSGTAEQSYIRIKILNSLFHGVGETNPLAYHVYTGMLRVAAKYENIDQVVTDLDKVKKWTIQWELNRDRINNVYRLLYEGLKESKHGDEASVVMVELLGTYTEDNASQARDEANRCIVSTIAGPQVYLFDHLLTLRPVKFLEGERIHDNQPLTDSRFTSRSTICHTSC</sequence>
<organism evidence="1 2">
    <name type="scientific">Strongylocentrotus purpuratus</name>
    <name type="common">Purple sea urchin</name>
    <dbReference type="NCBI Taxonomy" id="7668"/>
    <lineage>
        <taxon>Eukaryota</taxon>
        <taxon>Metazoa</taxon>
        <taxon>Echinodermata</taxon>
        <taxon>Eleutherozoa</taxon>
        <taxon>Echinozoa</taxon>
        <taxon>Echinoidea</taxon>
        <taxon>Euechinoidea</taxon>
        <taxon>Echinacea</taxon>
        <taxon>Camarodonta</taxon>
        <taxon>Echinidea</taxon>
        <taxon>Strongylocentrotidae</taxon>
        <taxon>Strongylocentrotus</taxon>
    </lineage>
</organism>
<dbReference type="GeneID" id="589955"/>
<dbReference type="RefSeq" id="XP_030849383.1">
    <property type="nucleotide sequence ID" value="XM_030993523.1"/>
</dbReference>
<evidence type="ECO:0008006" key="3">
    <source>
        <dbReference type="Google" id="ProtNLM"/>
    </source>
</evidence>
<name>A0A7M7PCZ5_STRPU</name>
<dbReference type="CTD" id="10480"/>
<keyword evidence="2" id="KW-1185">Reference proteome</keyword>
<evidence type="ECO:0000313" key="1">
    <source>
        <dbReference type="EnsemblMetazoa" id="XP_030849383"/>
    </source>
</evidence>
<dbReference type="FunCoup" id="A0A7M7PCZ5">
    <property type="interactions" value="2235"/>
</dbReference>
<dbReference type="EnsemblMetazoa" id="XM_030993523">
    <property type="protein sequence ID" value="XP_030849383"/>
    <property type="gene ID" value="LOC589955"/>
</dbReference>
<dbReference type="OrthoDB" id="10267031at2759"/>
<dbReference type="KEGG" id="spu:589955"/>
<reference evidence="1" key="2">
    <citation type="submission" date="2021-01" db="UniProtKB">
        <authorList>
            <consortium name="EnsemblMetazoa"/>
        </authorList>
    </citation>
    <scope>IDENTIFICATION</scope>
</reference>
<evidence type="ECO:0000313" key="2">
    <source>
        <dbReference type="Proteomes" id="UP000007110"/>
    </source>
</evidence>
<dbReference type="InParanoid" id="A0A7M7PCZ5"/>
<dbReference type="AlphaFoldDB" id="A0A7M7PCZ5"/>
<proteinExistence type="predicted"/>
<protein>
    <recommendedName>
        <fullName evidence="3">Eukaryotic translation initiation factor 3 subunit M</fullName>
    </recommendedName>
</protein>